<dbReference type="SUPFAM" id="SSF52540">
    <property type="entry name" value="P-loop containing nucleoside triphosphate hydrolases"/>
    <property type="match status" value="1"/>
</dbReference>
<accession>A0A849BBT7</accession>
<feature type="binding site" evidence="5">
    <location>
        <begin position="11"/>
        <end position="16"/>
    </location>
    <ligand>
        <name>ATP</name>
        <dbReference type="ChEBI" id="CHEBI:30616"/>
    </ligand>
</feature>
<comment type="subcellular location">
    <subcellularLocation>
        <location evidence="5">Cytoplasm</location>
    </subcellularLocation>
</comment>
<dbReference type="PANTHER" id="PTHR10695:SF46">
    <property type="entry name" value="BIFUNCTIONAL COENZYME A SYNTHASE-RELATED"/>
    <property type="match status" value="1"/>
</dbReference>
<comment type="catalytic activity">
    <reaction evidence="5">
        <text>3'-dephospho-CoA + ATP = ADP + CoA + H(+)</text>
        <dbReference type="Rhea" id="RHEA:18245"/>
        <dbReference type="ChEBI" id="CHEBI:15378"/>
        <dbReference type="ChEBI" id="CHEBI:30616"/>
        <dbReference type="ChEBI" id="CHEBI:57287"/>
        <dbReference type="ChEBI" id="CHEBI:57328"/>
        <dbReference type="ChEBI" id="CHEBI:456216"/>
        <dbReference type="EC" id="2.7.1.24"/>
    </reaction>
</comment>
<dbReference type="UniPathway" id="UPA00241">
    <property type="reaction ID" value="UER00356"/>
</dbReference>
<dbReference type="RefSeq" id="WP_053822559.1">
    <property type="nucleotide sequence ID" value="NZ_BAAAEB010000027.1"/>
</dbReference>
<keyword evidence="4 5" id="KW-0173">Coenzyme A biosynthesis</keyword>
<keyword evidence="5" id="KW-0963">Cytoplasm</keyword>
<dbReference type="CDD" id="cd02022">
    <property type="entry name" value="DPCK"/>
    <property type="match status" value="1"/>
</dbReference>
<dbReference type="GO" id="GO:0005524">
    <property type="term" value="F:ATP binding"/>
    <property type="evidence" value="ECO:0007669"/>
    <property type="project" value="UniProtKB-UniRule"/>
</dbReference>
<keyword evidence="5 7" id="KW-0418">Kinase</keyword>
<dbReference type="EC" id="2.7.1.24" evidence="5 6"/>
<dbReference type="PANTHER" id="PTHR10695">
    <property type="entry name" value="DEPHOSPHO-COA KINASE-RELATED"/>
    <property type="match status" value="1"/>
</dbReference>
<organism evidence="7 8">
    <name type="scientific">Cupriavidus gilardii</name>
    <dbReference type="NCBI Taxonomy" id="82541"/>
    <lineage>
        <taxon>Bacteria</taxon>
        <taxon>Pseudomonadati</taxon>
        <taxon>Pseudomonadota</taxon>
        <taxon>Betaproteobacteria</taxon>
        <taxon>Burkholderiales</taxon>
        <taxon>Burkholderiaceae</taxon>
        <taxon>Cupriavidus</taxon>
    </lineage>
</organism>
<evidence type="ECO:0000313" key="7">
    <source>
        <dbReference type="EMBL" id="NNH11856.1"/>
    </source>
</evidence>
<keyword evidence="2 5" id="KW-0547">Nucleotide-binding</keyword>
<evidence type="ECO:0000256" key="4">
    <source>
        <dbReference type="ARBA" id="ARBA00022993"/>
    </source>
</evidence>
<sequence length="210" mass="22716">MLEIGLTGGIGSGKSRVADLFAERGAALIDTDLIAHEITAPGGAAIPALVEAFGPKCLRADGAMDRDAMRALVFSDPTAKARLEAITHPLIREVTEQRAARIRADGAHPYLIHVVPLLVESGRWRERVDRVLVVDCSEATQIARVMARNGFSREQVEAIMARQATRAQRLAVADDVIDNDGPVEALPPQVEALDRRYRAMQPLSAKPAAR</sequence>
<dbReference type="NCBIfam" id="TIGR00152">
    <property type="entry name" value="dephospho-CoA kinase"/>
    <property type="match status" value="1"/>
</dbReference>
<gene>
    <name evidence="5" type="primary">coaE</name>
    <name evidence="7" type="ORF">HLB16_13325</name>
</gene>
<dbReference type="InterPro" id="IPR027417">
    <property type="entry name" value="P-loop_NTPase"/>
</dbReference>
<dbReference type="GO" id="GO:0005737">
    <property type="term" value="C:cytoplasm"/>
    <property type="evidence" value="ECO:0007669"/>
    <property type="project" value="UniProtKB-SubCell"/>
</dbReference>
<comment type="function">
    <text evidence="5">Catalyzes the phosphorylation of the 3'-hydroxyl group of dephosphocoenzyme A to form coenzyme A.</text>
</comment>
<keyword evidence="5 7" id="KW-0808">Transferase</keyword>
<keyword evidence="3 5" id="KW-0067">ATP-binding</keyword>
<dbReference type="HAMAP" id="MF_00376">
    <property type="entry name" value="Dephospho_CoA_kinase"/>
    <property type="match status" value="1"/>
</dbReference>
<evidence type="ECO:0000256" key="5">
    <source>
        <dbReference type="HAMAP-Rule" id="MF_00376"/>
    </source>
</evidence>
<dbReference type="Proteomes" id="UP000542973">
    <property type="component" value="Unassembled WGS sequence"/>
</dbReference>
<comment type="caution">
    <text evidence="7">The sequence shown here is derived from an EMBL/GenBank/DDBJ whole genome shotgun (WGS) entry which is preliminary data.</text>
</comment>
<dbReference type="GO" id="GO:0004140">
    <property type="term" value="F:dephospho-CoA kinase activity"/>
    <property type="evidence" value="ECO:0007669"/>
    <property type="project" value="UniProtKB-UniRule"/>
</dbReference>
<comment type="similarity">
    <text evidence="1 5">Belongs to the CoaE family.</text>
</comment>
<dbReference type="PROSITE" id="PS51219">
    <property type="entry name" value="DPCK"/>
    <property type="match status" value="1"/>
</dbReference>
<evidence type="ECO:0000313" key="8">
    <source>
        <dbReference type="Proteomes" id="UP000542973"/>
    </source>
</evidence>
<evidence type="ECO:0000256" key="6">
    <source>
        <dbReference type="NCBIfam" id="TIGR00152"/>
    </source>
</evidence>
<dbReference type="AlphaFoldDB" id="A0A849BBT7"/>
<dbReference type="GO" id="GO:0015937">
    <property type="term" value="P:coenzyme A biosynthetic process"/>
    <property type="evidence" value="ECO:0007669"/>
    <property type="project" value="UniProtKB-UniRule"/>
</dbReference>
<dbReference type="InterPro" id="IPR001977">
    <property type="entry name" value="Depp_CoAkinase"/>
</dbReference>
<dbReference type="Gene3D" id="3.40.50.300">
    <property type="entry name" value="P-loop containing nucleotide triphosphate hydrolases"/>
    <property type="match status" value="1"/>
</dbReference>
<dbReference type="Pfam" id="PF01121">
    <property type="entry name" value="CoaE"/>
    <property type="match status" value="1"/>
</dbReference>
<reference evidence="7 8" key="1">
    <citation type="submission" date="2020-05" db="EMBL/GenBank/DDBJ databases">
        <title>MicrobeNet Type strains.</title>
        <authorList>
            <person name="Nicholson A.C."/>
        </authorList>
    </citation>
    <scope>NUCLEOTIDE SEQUENCE [LARGE SCALE GENOMIC DNA]</scope>
    <source>
        <strain evidence="7 8">ATCC 700815</strain>
    </source>
</reference>
<name>A0A849BBT7_9BURK</name>
<dbReference type="EMBL" id="JABEMD010000020">
    <property type="protein sequence ID" value="NNH11856.1"/>
    <property type="molecule type" value="Genomic_DNA"/>
</dbReference>
<evidence type="ECO:0000256" key="1">
    <source>
        <dbReference type="ARBA" id="ARBA00009018"/>
    </source>
</evidence>
<protein>
    <recommendedName>
        <fullName evidence="5 6">Dephospho-CoA kinase</fullName>
        <ecNumber evidence="5 6">2.7.1.24</ecNumber>
    </recommendedName>
    <alternativeName>
        <fullName evidence="5">Dephosphocoenzyme A kinase</fullName>
    </alternativeName>
</protein>
<proteinExistence type="inferred from homology"/>
<evidence type="ECO:0000256" key="3">
    <source>
        <dbReference type="ARBA" id="ARBA00022840"/>
    </source>
</evidence>
<comment type="pathway">
    <text evidence="5">Cofactor biosynthesis; coenzyme A biosynthesis; CoA from (R)-pantothenate: step 5/5.</text>
</comment>
<evidence type="ECO:0000256" key="2">
    <source>
        <dbReference type="ARBA" id="ARBA00022741"/>
    </source>
</evidence>